<evidence type="ECO:0000256" key="1">
    <source>
        <dbReference type="ARBA" id="ARBA00023002"/>
    </source>
</evidence>
<dbReference type="PRINTS" id="PR00458">
    <property type="entry name" value="PEROXIDASE"/>
</dbReference>
<keyword evidence="1" id="KW-0560">Oxidoreductase</keyword>
<dbReference type="SMR" id="R7QH61"/>
<dbReference type="CDD" id="cd00691">
    <property type="entry name" value="ascorbate_peroxidase"/>
    <property type="match status" value="1"/>
</dbReference>
<evidence type="ECO:0000259" key="3">
    <source>
        <dbReference type="PROSITE" id="PS50873"/>
    </source>
</evidence>
<reference evidence="5" key="1">
    <citation type="journal article" date="2013" name="Proc. Natl. Acad. Sci. U.S.A.">
        <title>Genome structure and metabolic features in the red seaweed Chondrus crispus shed light on evolution of the Archaeplastida.</title>
        <authorList>
            <person name="Collen J."/>
            <person name="Porcel B."/>
            <person name="Carre W."/>
            <person name="Ball S.G."/>
            <person name="Chaparro C."/>
            <person name="Tonon T."/>
            <person name="Barbeyron T."/>
            <person name="Michel G."/>
            <person name="Noel B."/>
            <person name="Valentin K."/>
            <person name="Elias M."/>
            <person name="Artiguenave F."/>
            <person name="Arun A."/>
            <person name="Aury J.M."/>
            <person name="Barbosa-Neto J.F."/>
            <person name="Bothwell J.H."/>
            <person name="Bouget F.Y."/>
            <person name="Brillet L."/>
            <person name="Cabello-Hurtado F."/>
            <person name="Capella-Gutierrez S."/>
            <person name="Charrier B."/>
            <person name="Cladiere L."/>
            <person name="Cock J.M."/>
            <person name="Coelho S.M."/>
            <person name="Colleoni C."/>
            <person name="Czjzek M."/>
            <person name="Da Silva C."/>
            <person name="Delage L."/>
            <person name="Denoeud F."/>
            <person name="Deschamps P."/>
            <person name="Dittami S.M."/>
            <person name="Gabaldon T."/>
            <person name="Gachon C.M."/>
            <person name="Groisillier A."/>
            <person name="Herve C."/>
            <person name="Jabbari K."/>
            <person name="Katinka M."/>
            <person name="Kloareg B."/>
            <person name="Kowalczyk N."/>
            <person name="Labadie K."/>
            <person name="Leblanc C."/>
            <person name="Lopez P.J."/>
            <person name="McLachlan D.H."/>
            <person name="Meslet-Cladiere L."/>
            <person name="Moustafa A."/>
            <person name="Nehr Z."/>
            <person name="Nyvall Collen P."/>
            <person name="Panaud O."/>
            <person name="Partensky F."/>
            <person name="Poulain J."/>
            <person name="Rensing S.A."/>
            <person name="Rousvoal S."/>
            <person name="Samson G."/>
            <person name="Symeonidi A."/>
            <person name="Weissenbach J."/>
            <person name="Zambounis A."/>
            <person name="Wincker P."/>
            <person name="Boyen C."/>
        </authorList>
    </citation>
    <scope>NUCLEOTIDE SEQUENCE [LARGE SCALE GENOMIC DNA]</scope>
    <source>
        <strain evidence="5">cv. Stackhouse</strain>
    </source>
</reference>
<dbReference type="STRING" id="2769.R7QH61"/>
<dbReference type="InterPro" id="IPR044831">
    <property type="entry name" value="Ccp1-like"/>
</dbReference>
<dbReference type="PRINTS" id="PR00459">
    <property type="entry name" value="ASPEROXIDASE"/>
</dbReference>
<dbReference type="PANTHER" id="PTHR31356:SF66">
    <property type="entry name" value="CATALASE-PEROXIDASE"/>
    <property type="match status" value="1"/>
</dbReference>
<dbReference type="Pfam" id="PF00141">
    <property type="entry name" value="peroxidase"/>
    <property type="match status" value="1"/>
</dbReference>
<dbReference type="EMBL" id="HG001803">
    <property type="protein sequence ID" value="CDF36806.1"/>
    <property type="molecule type" value="Genomic_DNA"/>
</dbReference>
<dbReference type="Gene3D" id="1.10.520.10">
    <property type="match status" value="1"/>
</dbReference>
<name>R7QH61_CHOCR</name>
<dbReference type="InterPro" id="IPR002207">
    <property type="entry name" value="Peroxidase_I"/>
</dbReference>
<dbReference type="GO" id="GO:0000302">
    <property type="term" value="P:response to reactive oxygen species"/>
    <property type="evidence" value="ECO:0007669"/>
    <property type="project" value="TreeGrafter"/>
</dbReference>
<dbReference type="PROSITE" id="PS50873">
    <property type="entry name" value="PEROXIDASE_4"/>
    <property type="match status" value="1"/>
</dbReference>
<evidence type="ECO:0000256" key="2">
    <source>
        <dbReference type="RuleBase" id="RU004241"/>
    </source>
</evidence>
<dbReference type="SUPFAM" id="SSF48113">
    <property type="entry name" value="Heme-dependent peroxidases"/>
    <property type="match status" value="1"/>
</dbReference>
<gene>
    <name evidence="4" type="ORF">CHC_T00010024001</name>
</gene>
<dbReference type="GO" id="GO:0034599">
    <property type="term" value="P:cellular response to oxidative stress"/>
    <property type="evidence" value="ECO:0007669"/>
    <property type="project" value="InterPro"/>
</dbReference>
<dbReference type="OrthoDB" id="2859658at2759"/>
<keyword evidence="5" id="KW-1185">Reference proteome</keyword>
<dbReference type="Gene3D" id="1.10.420.10">
    <property type="entry name" value="Peroxidase, domain 2"/>
    <property type="match status" value="1"/>
</dbReference>
<dbReference type="Proteomes" id="UP000012073">
    <property type="component" value="Unassembled WGS sequence"/>
</dbReference>
<dbReference type="InterPro" id="IPR002016">
    <property type="entry name" value="Haem_peroxidase"/>
</dbReference>
<evidence type="ECO:0000313" key="4">
    <source>
        <dbReference type="EMBL" id="CDF36806.1"/>
    </source>
</evidence>
<dbReference type="KEGG" id="ccp:CHC_T00010024001"/>
<dbReference type="AlphaFoldDB" id="R7QH61"/>
<dbReference type="RefSeq" id="XP_005716625.1">
    <property type="nucleotide sequence ID" value="XM_005716568.1"/>
</dbReference>
<accession>R7QH61</accession>
<dbReference type="Gramene" id="CDF36806">
    <property type="protein sequence ID" value="CDF36806"/>
    <property type="gene ID" value="CHC_T00010024001"/>
</dbReference>
<protein>
    <submittedName>
        <fullName evidence="4">Ascorbate Peroxidase, APX1</fullName>
    </submittedName>
</protein>
<dbReference type="GO" id="GO:0020037">
    <property type="term" value="F:heme binding"/>
    <property type="evidence" value="ECO:0007669"/>
    <property type="project" value="InterPro"/>
</dbReference>
<keyword evidence="4" id="KW-0575">Peroxidase</keyword>
<organism evidence="4 5">
    <name type="scientific">Chondrus crispus</name>
    <name type="common">Carrageen Irish moss</name>
    <name type="synonym">Polymorpha crispa</name>
    <dbReference type="NCBI Taxonomy" id="2769"/>
    <lineage>
        <taxon>Eukaryota</taxon>
        <taxon>Rhodophyta</taxon>
        <taxon>Florideophyceae</taxon>
        <taxon>Rhodymeniophycidae</taxon>
        <taxon>Gigartinales</taxon>
        <taxon>Gigartinaceae</taxon>
        <taxon>Chondrus</taxon>
    </lineage>
</organism>
<dbReference type="GO" id="GO:0004601">
    <property type="term" value="F:peroxidase activity"/>
    <property type="evidence" value="ECO:0007669"/>
    <property type="project" value="UniProtKB-KW"/>
</dbReference>
<sequence length="237" mass="26494">MEDKLRHLLTELYKETPCMPIVVRLAWHDSGSYCARTKTGGANGTIRFSPEADFGANNGLGIARNLLEPIKKAVPEVSYADLYQLGSVVAIEFAGGPKIPFRFGRKDLPQEKCSPDGRLPDATKRMPHLREIFSRMGFDDKGIVVLSGAHALGRARKERSGFDGPWTSDPLVFDNSYYQEILKEDPDPKLLRLASDMALLDDAENRKLVELYAADKDAFFKDYVEQHVKLSELGMMA</sequence>
<proteinExistence type="inferred from homology"/>
<evidence type="ECO:0000313" key="5">
    <source>
        <dbReference type="Proteomes" id="UP000012073"/>
    </source>
</evidence>
<dbReference type="GO" id="GO:0042744">
    <property type="term" value="P:hydrogen peroxide catabolic process"/>
    <property type="evidence" value="ECO:0007669"/>
    <property type="project" value="TreeGrafter"/>
</dbReference>
<feature type="domain" description="Plant heme peroxidase family profile" evidence="3">
    <location>
        <begin position="63"/>
        <end position="237"/>
    </location>
</feature>
<dbReference type="InterPro" id="IPR010255">
    <property type="entry name" value="Haem_peroxidase_sf"/>
</dbReference>
<comment type="similarity">
    <text evidence="2">Belongs to the peroxidase family.</text>
</comment>
<dbReference type="GeneID" id="17324338"/>
<dbReference type="OMA" id="HELMMLP"/>
<dbReference type="PANTHER" id="PTHR31356">
    <property type="entry name" value="THYLAKOID LUMENAL 29 KDA PROTEIN, CHLOROPLASTIC-RELATED"/>
    <property type="match status" value="1"/>
</dbReference>